<comment type="catalytic activity">
    <reaction evidence="8">
        <text>P(1),P(4)-bis(5'-adenosyl) tetraphosphate + H2O = 2 ADP + 2 H(+)</text>
        <dbReference type="Rhea" id="RHEA:24252"/>
        <dbReference type="ChEBI" id="CHEBI:15377"/>
        <dbReference type="ChEBI" id="CHEBI:15378"/>
        <dbReference type="ChEBI" id="CHEBI:58141"/>
        <dbReference type="ChEBI" id="CHEBI:456216"/>
        <dbReference type="EC" id="3.6.1.41"/>
    </reaction>
</comment>
<evidence type="ECO:0000256" key="3">
    <source>
        <dbReference type="ARBA" id="ARBA00012506"/>
    </source>
</evidence>
<dbReference type="Pfam" id="PF00149">
    <property type="entry name" value="Metallophos"/>
    <property type="match status" value="1"/>
</dbReference>
<proteinExistence type="inferred from homology"/>
<dbReference type="PANTHER" id="PTHR40942:SF4">
    <property type="entry name" value="CYTOCHROME C5"/>
    <property type="match status" value="1"/>
</dbReference>
<keyword evidence="11" id="KW-1185">Reference proteome</keyword>
<dbReference type="InterPro" id="IPR004617">
    <property type="entry name" value="ApaH"/>
</dbReference>
<evidence type="ECO:0000256" key="5">
    <source>
        <dbReference type="ARBA" id="ARBA00031248"/>
    </source>
</evidence>
<evidence type="ECO:0000256" key="1">
    <source>
        <dbReference type="ARBA" id="ARBA00003413"/>
    </source>
</evidence>
<name>A0A1I4ZPS6_9NEIS</name>
<dbReference type="STRING" id="83765.SAMN05660284_01663"/>
<dbReference type="InterPro" id="IPR029052">
    <property type="entry name" value="Metallo-depent_PP-like"/>
</dbReference>
<dbReference type="OrthoDB" id="9807890at2"/>
<dbReference type="NCBIfam" id="TIGR00668">
    <property type="entry name" value="apaH"/>
    <property type="match status" value="1"/>
</dbReference>
<dbReference type="EC" id="3.6.1.41" evidence="3"/>
<dbReference type="CDD" id="cd07422">
    <property type="entry name" value="MPP_ApaH"/>
    <property type="match status" value="1"/>
</dbReference>
<evidence type="ECO:0000259" key="9">
    <source>
        <dbReference type="Pfam" id="PF00149"/>
    </source>
</evidence>
<sequence length="275" mass="30544">MARYVVGDVQGCFDELMLLLERMDYVPTKDRLFIVGDLVNRGPSSLEVLRWAMSECDHVSVVLGNHDLHLLACSVGAARCKKEDTLDKVLAAPDAGALLDWLRRQPLLLSEPEGLIVHAGILPAWDEETAQGLAQEVSATLAGSTYAHFLMHMYGNKPNAWTPGLGPMERMRLAVNAFTRMRLVDDAGALDLKFKGELDQAPPGRRAWFEFPRRAIVGRRIICGHWSALGLVLRDDLWALDTGCVWGGMLTGVRLEDGARFQVPALRQYQSVDCY</sequence>
<protein>
    <recommendedName>
        <fullName evidence="3">bis(5'-nucleosyl)-tetraphosphatase (symmetrical)</fullName>
        <ecNumber evidence="3">3.6.1.41</ecNumber>
    </recommendedName>
    <alternativeName>
        <fullName evidence="6">Ap4A hydrolase</fullName>
    </alternativeName>
    <alternativeName>
        <fullName evidence="5">Diadenosine 5',5'''-P1,P4-tetraphosphate pyrophosphohydrolase</fullName>
    </alternativeName>
    <alternativeName>
        <fullName evidence="7">Diadenosine tetraphosphatase</fullName>
    </alternativeName>
</protein>
<dbReference type="AlphaFoldDB" id="A0A1I4ZPS6"/>
<dbReference type="InterPro" id="IPR004843">
    <property type="entry name" value="Calcineurin-like_PHP"/>
</dbReference>
<dbReference type="SUPFAM" id="SSF56300">
    <property type="entry name" value="Metallo-dependent phosphatases"/>
    <property type="match status" value="1"/>
</dbReference>
<evidence type="ECO:0000256" key="6">
    <source>
        <dbReference type="ARBA" id="ARBA00032248"/>
    </source>
</evidence>
<dbReference type="EMBL" id="FOVE01000011">
    <property type="protein sequence ID" value="SFN51990.1"/>
    <property type="molecule type" value="Genomic_DNA"/>
</dbReference>
<accession>A0A1I4ZPS6</accession>
<comment type="function">
    <text evidence="1">Hydrolyzes diadenosine 5',5'''-P1,P4-tetraphosphate to yield ADP.</text>
</comment>
<dbReference type="Proteomes" id="UP000242869">
    <property type="component" value="Unassembled WGS sequence"/>
</dbReference>
<gene>
    <name evidence="10" type="ORF">SAMN05660284_01663</name>
</gene>
<dbReference type="NCBIfam" id="NF001204">
    <property type="entry name" value="PRK00166.1"/>
    <property type="match status" value="1"/>
</dbReference>
<keyword evidence="4" id="KW-0378">Hydrolase</keyword>
<dbReference type="Gene3D" id="3.60.21.10">
    <property type="match status" value="1"/>
</dbReference>
<evidence type="ECO:0000256" key="4">
    <source>
        <dbReference type="ARBA" id="ARBA00022801"/>
    </source>
</evidence>
<dbReference type="RefSeq" id="WP_091194381.1">
    <property type="nucleotide sequence ID" value="NZ_FOVE01000011.1"/>
</dbReference>
<dbReference type="GO" id="GO:0008803">
    <property type="term" value="F:bis(5'-nucleosyl)-tetraphosphatase (symmetrical) activity"/>
    <property type="evidence" value="ECO:0007669"/>
    <property type="project" value="UniProtKB-EC"/>
</dbReference>
<dbReference type="PANTHER" id="PTHR40942">
    <property type="match status" value="1"/>
</dbReference>
<evidence type="ECO:0000313" key="10">
    <source>
        <dbReference type="EMBL" id="SFN51990.1"/>
    </source>
</evidence>
<organism evidence="10 11">
    <name type="scientific">Formivibrio citricus</name>
    <dbReference type="NCBI Taxonomy" id="83765"/>
    <lineage>
        <taxon>Bacteria</taxon>
        <taxon>Pseudomonadati</taxon>
        <taxon>Pseudomonadota</taxon>
        <taxon>Betaproteobacteria</taxon>
        <taxon>Neisseriales</taxon>
        <taxon>Chitinibacteraceae</taxon>
        <taxon>Formivibrio</taxon>
    </lineage>
</organism>
<evidence type="ECO:0000256" key="7">
    <source>
        <dbReference type="ARBA" id="ARBA00033210"/>
    </source>
</evidence>
<evidence type="ECO:0000256" key="8">
    <source>
        <dbReference type="ARBA" id="ARBA00049417"/>
    </source>
</evidence>
<evidence type="ECO:0000256" key="2">
    <source>
        <dbReference type="ARBA" id="ARBA00005419"/>
    </source>
</evidence>
<evidence type="ECO:0000313" key="11">
    <source>
        <dbReference type="Proteomes" id="UP000242869"/>
    </source>
</evidence>
<dbReference type="PIRSF" id="PIRSF000903">
    <property type="entry name" value="B5n-ttraPtase_sm"/>
    <property type="match status" value="1"/>
</dbReference>
<comment type="similarity">
    <text evidence="2">Belongs to the Ap4A hydrolase family.</text>
</comment>
<reference evidence="11" key="1">
    <citation type="submission" date="2016-10" db="EMBL/GenBank/DDBJ databases">
        <authorList>
            <person name="Varghese N."/>
            <person name="Submissions S."/>
        </authorList>
    </citation>
    <scope>NUCLEOTIDE SEQUENCE [LARGE SCALE GENOMIC DNA]</scope>
    <source>
        <strain evidence="11">DSM 6150</strain>
    </source>
</reference>
<feature type="domain" description="Calcineurin-like phosphoesterase" evidence="9">
    <location>
        <begin position="4"/>
        <end position="120"/>
    </location>
</feature>